<evidence type="ECO:0000313" key="4">
    <source>
        <dbReference type="EMBL" id="CCF82408.1"/>
    </source>
</evidence>
<protein>
    <submittedName>
        <fullName evidence="4">Prephenate dehydrogenase</fullName>
    </submittedName>
</protein>
<sequence length="343" mass="37527">MPHVSIIGLGLIGASIGLGLRHRAGINDRHASPLEIVGYDLNTGHQDVAKRINAVDRLEPSLASAVHQADLIVIATPVHAVREIFETIAQHGRPRVIVTDTSSTKAVVMRWASETLPESIQFIGGHPMAGKTESVEGAEASLFVGATWCLTPRPQASELALQTVLDMVEALGASPLFIDPGEHDSLVAGISHLPFLLSVALTGVAARDPARQELRRLSAGGFRDVSRLALGSPDMYRDICATNPEHIARWVDLAIEELEHLRNLIADGSQPALEQLRAAFFQARDERAAWMPARDERDDEARETRDETISSSTGRQVEHLLFGNLFRRPRRASRERGTEPDRD</sequence>
<dbReference type="InterPro" id="IPR050812">
    <property type="entry name" value="Preph/Arog_dehydrog"/>
</dbReference>
<dbReference type="GO" id="GO:0004665">
    <property type="term" value="F:prephenate dehydrogenase (NADP+) activity"/>
    <property type="evidence" value="ECO:0007669"/>
    <property type="project" value="InterPro"/>
</dbReference>
<feature type="compositionally biased region" description="Basic and acidic residues" evidence="2">
    <location>
        <begin position="291"/>
        <end position="308"/>
    </location>
</feature>
<dbReference type="InterPro" id="IPR036291">
    <property type="entry name" value="NAD(P)-bd_dom_sf"/>
</dbReference>
<keyword evidence="5" id="KW-1185">Reference proteome</keyword>
<dbReference type="PANTHER" id="PTHR21363">
    <property type="entry name" value="PREPHENATE DEHYDROGENASE"/>
    <property type="match status" value="1"/>
</dbReference>
<dbReference type="InterPro" id="IPR046825">
    <property type="entry name" value="PDH_C"/>
</dbReference>
<dbReference type="PANTHER" id="PTHR21363:SF0">
    <property type="entry name" value="PREPHENATE DEHYDROGENASE [NADP(+)]"/>
    <property type="match status" value="1"/>
</dbReference>
<organism evidence="4 5">
    <name type="scientific">Nitrolancea hollandica Lb</name>
    <dbReference type="NCBI Taxonomy" id="1129897"/>
    <lineage>
        <taxon>Bacteria</taxon>
        <taxon>Pseudomonadati</taxon>
        <taxon>Thermomicrobiota</taxon>
        <taxon>Thermomicrobia</taxon>
        <taxon>Sphaerobacterales</taxon>
        <taxon>Sphaerobacterineae</taxon>
        <taxon>Sphaerobacteraceae</taxon>
        <taxon>Nitrolancea</taxon>
    </lineage>
</organism>
<dbReference type="InterPro" id="IPR046826">
    <property type="entry name" value="PDH_N"/>
</dbReference>
<dbReference type="FunFam" id="3.40.50.720:FF:000208">
    <property type="entry name" value="Prephenate dehydrogenase"/>
    <property type="match status" value="1"/>
</dbReference>
<dbReference type="SUPFAM" id="SSF48179">
    <property type="entry name" value="6-phosphogluconate dehydrogenase C-terminal domain-like"/>
    <property type="match status" value="1"/>
</dbReference>
<dbReference type="InterPro" id="IPR003099">
    <property type="entry name" value="Prephen_DH"/>
</dbReference>
<accession>I4ECJ6</accession>
<evidence type="ECO:0000256" key="2">
    <source>
        <dbReference type="SAM" id="MobiDB-lite"/>
    </source>
</evidence>
<reference evidence="4 5" key="1">
    <citation type="journal article" date="2012" name="ISME J.">
        <title>Nitrification expanded: discovery, physiology and genomics of a nitrite-oxidizing bacterium from the phylum Chloroflexi.</title>
        <authorList>
            <person name="Sorokin D.Y."/>
            <person name="Lucker S."/>
            <person name="Vejmelkova D."/>
            <person name="Kostrikina N.A."/>
            <person name="Kleerebezem R."/>
            <person name="Rijpstra W.I."/>
            <person name="Damste J.S."/>
            <person name="Le Paslier D."/>
            <person name="Muyzer G."/>
            <person name="Wagner M."/>
            <person name="van Loosdrecht M.C."/>
            <person name="Daims H."/>
        </authorList>
    </citation>
    <scope>NUCLEOTIDE SEQUENCE [LARGE SCALE GENOMIC DNA]</scope>
    <source>
        <strain evidence="5">none</strain>
    </source>
</reference>
<dbReference type="EMBL" id="CAGS01000010">
    <property type="protein sequence ID" value="CCF82408.1"/>
    <property type="molecule type" value="Genomic_DNA"/>
</dbReference>
<dbReference type="Pfam" id="PF20463">
    <property type="entry name" value="PDH_C"/>
    <property type="match status" value="1"/>
</dbReference>
<dbReference type="InterPro" id="IPR008927">
    <property type="entry name" value="6-PGluconate_DH-like_C_sf"/>
</dbReference>
<dbReference type="OrthoDB" id="9802008at2"/>
<dbReference type="AlphaFoldDB" id="I4ECJ6"/>
<keyword evidence="1" id="KW-0560">Oxidoreductase</keyword>
<dbReference type="PROSITE" id="PS51176">
    <property type="entry name" value="PDH_ADH"/>
    <property type="match status" value="1"/>
</dbReference>
<evidence type="ECO:0000313" key="5">
    <source>
        <dbReference type="Proteomes" id="UP000004221"/>
    </source>
</evidence>
<dbReference type="Gene3D" id="1.10.3660.10">
    <property type="entry name" value="6-phosphogluconate dehydrogenase C-terminal like domain"/>
    <property type="match status" value="1"/>
</dbReference>
<gene>
    <name evidence="4" type="ORF">NITHO_1070002</name>
</gene>
<evidence type="ECO:0000256" key="1">
    <source>
        <dbReference type="ARBA" id="ARBA00023002"/>
    </source>
</evidence>
<dbReference type="Proteomes" id="UP000004221">
    <property type="component" value="Unassembled WGS sequence"/>
</dbReference>
<dbReference type="RefSeq" id="WP_008474546.1">
    <property type="nucleotide sequence ID" value="NZ_CAGS01000010.1"/>
</dbReference>
<comment type="caution">
    <text evidence="4">The sequence shown here is derived from an EMBL/GenBank/DDBJ whole genome shotgun (WGS) entry which is preliminary data.</text>
</comment>
<evidence type="ECO:0000259" key="3">
    <source>
        <dbReference type="PROSITE" id="PS51176"/>
    </source>
</evidence>
<proteinExistence type="predicted"/>
<dbReference type="GO" id="GO:0008977">
    <property type="term" value="F:prephenate dehydrogenase (NAD+) activity"/>
    <property type="evidence" value="ECO:0007669"/>
    <property type="project" value="InterPro"/>
</dbReference>
<feature type="region of interest" description="Disordered" evidence="2">
    <location>
        <begin position="291"/>
        <end position="317"/>
    </location>
</feature>
<name>I4ECJ6_9BACT</name>
<dbReference type="Gene3D" id="3.40.50.720">
    <property type="entry name" value="NAD(P)-binding Rossmann-like Domain"/>
    <property type="match status" value="1"/>
</dbReference>
<dbReference type="GO" id="GO:0070403">
    <property type="term" value="F:NAD+ binding"/>
    <property type="evidence" value="ECO:0007669"/>
    <property type="project" value="InterPro"/>
</dbReference>
<dbReference type="Pfam" id="PF02153">
    <property type="entry name" value="PDH_N"/>
    <property type="match status" value="1"/>
</dbReference>
<dbReference type="GO" id="GO:0006571">
    <property type="term" value="P:tyrosine biosynthetic process"/>
    <property type="evidence" value="ECO:0007669"/>
    <property type="project" value="InterPro"/>
</dbReference>
<dbReference type="SUPFAM" id="SSF51735">
    <property type="entry name" value="NAD(P)-binding Rossmann-fold domains"/>
    <property type="match status" value="1"/>
</dbReference>
<feature type="domain" description="Prephenate/arogenate dehydrogenase" evidence="3">
    <location>
        <begin position="2"/>
        <end position="295"/>
    </location>
</feature>